<proteinExistence type="predicted"/>
<dbReference type="InterPro" id="IPR029044">
    <property type="entry name" value="Nucleotide-diphossugar_trans"/>
</dbReference>
<dbReference type="Proteomes" id="UP000199214">
    <property type="component" value="Unassembled WGS sequence"/>
</dbReference>
<evidence type="ECO:0000313" key="8">
    <source>
        <dbReference type="EMBL" id="SEL62133.1"/>
    </source>
</evidence>
<dbReference type="InterPro" id="IPR050321">
    <property type="entry name" value="Glycosyltr_2/OpgH_subfam"/>
</dbReference>
<comment type="subcellular location">
    <subcellularLocation>
        <location evidence="1">Membrane</location>
        <topology evidence="1">Multi-pass membrane protein</topology>
    </subcellularLocation>
</comment>
<keyword evidence="5 7" id="KW-1133">Transmembrane helix</keyword>
<dbReference type="OrthoDB" id="5294733at2"/>
<dbReference type="PANTHER" id="PTHR43867:SF2">
    <property type="entry name" value="CELLULOSE SYNTHASE CATALYTIC SUBUNIT A [UDP-FORMING]"/>
    <property type="match status" value="1"/>
</dbReference>
<keyword evidence="9" id="KW-1185">Reference proteome</keyword>
<organism evidence="8 9">
    <name type="scientific">Sphingomonas palmae</name>
    <dbReference type="NCBI Taxonomy" id="1855283"/>
    <lineage>
        <taxon>Bacteria</taxon>
        <taxon>Pseudomonadati</taxon>
        <taxon>Pseudomonadota</taxon>
        <taxon>Alphaproteobacteria</taxon>
        <taxon>Sphingomonadales</taxon>
        <taxon>Sphingomonadaceae</taxon>
        <taxon>Sphingomonas</taxon>
    </lineage>
</organism>
<keyword evidence="6 7" id="KW-0472">Membrane</keyword>
<evidence type="ECO:0000256" key="7">
    <source>
        <dbReference type="SAM" id="Phobius"/>
    </source>
</evidence>
<dbReference type="GO" id="GO:0016020">
    <property type="term" value="C:membrane"/>
    <property type="evidence" value="ECO:0007669"/>
    <property type="project" value="UniProtKB-SubCell"/>
</dbReference>
<dbReference type="GO" id="GO:0016757">
    <property type="term" value="F:glycosyltransferase activity"/>
    <property type="evidence" value="ECO:0007669"/>
    <property type="project" value="UniProtKB-KW"/>
</dbReference>
<dbReference type="RefSeq" id="WP_093006419.1">
    <property type="nucleotide sequence ID" value="NZ_FNZZ01000004.1"/>
</dbReference>
<feature type="transmembrane region" description="Helical" evidence="7">
    <location>
        <begin position="20"/>
        <end position="44"/>
    </location>
</feature>
<evidence type="ECO:0000256" key="2">
    <source>
        <dbReference type="ARBA" id="ARBA00022676"/>
    </source>
</evidence>
<keyword evidence="3" id="KW-0808">Transferase</keyword>
<dbReference type="EMBL" id="FNZZ01000004">
    <property type="protein sequence ID" value="SEL62133.1"/>
    <property type="molecule type" value="Genomic_DNA"/>
</dbReference>
<evidence type="ECO:0000256" key="4">
    <source>
        <dbReference type="ARBA" id="ARBA00022692"/>
    </source>
</evidence>
<feature type="transmembrane region" description="Helical" evidence="7">
    <location>
        <begin position="375"/>
        <end position="393"/>
    </location>
</feature>
<evidence type="ECO:0000256" key="5">
    <source>
        <dbReference type="ARBA" id="ARBA00022989"/>
    </source>
</evidence>
<dbReference type="PANTHER" id="PTHR43867">
    <property type="entry name" value="CELLULOSE SYNTHASE CATALYTIC SUBUNIT A [UDP-FORMING]"/>
    <property type="match status" value="1"/>
</dbReference>
<gene>
    <name evidence="8" type="ORF">SAMN05216382_2313</name>
</gene>
<name>A0A1H7RPK5_9SPHN</name>
<keyword evidence="2" id="KW-0328">Glycosyltransferase</keyword>
<dbReference type="AlphaFoldDB" id="A0A1H7RPK5"/>
<dbReference type="NCBIfam" id="NF011307">
    <property type="entry name" value="PRK14716.1-5"/>
    <property type="match status" value="1"/>
</dbReference>
<dbReference type="STRING" id="1855283.SAMN05216382_2313"/>
<protein>
    <submittedName>
        <fullName evidence="8">Adsorption protein B</fullName>
    </submittedName>
</protein>
<evidence type="ECO:0000313" key="9">
    <source>
        <dbReference type="Proteomes" id="UP000199214"/>
    </source>
</evidence>
<dbReference type="Pfam" id="PF13641">
    <property type="entry name" value="Glyco_tranf_2_3"/>
    <property type="match status" value="1"/>
</dbReference>
<evidence type="ECO:0000256" key="3">
    <source>
        <dbReference type="ARBA" id="ARBA00022679"/>
    </source>
</evidence>
<sequence length="458" mass="49178">MAYGIAAAALHLCDALLHEALLFAAVMFLLGGVDDLLVDLAYVIHRRPAARLDQLPKSGGERLAIFVAAWDERAVIGAMLRAALARIEHPNYRIFVGCYPNDPGSISAVRAVARVDRRVILVVGPRAGPTTKADCLNTLWRALVVDDAAAGTTTRAVILHDAEDVLHPAELRVVEHHLASHALVQLPVVPLIDPASPMVTGHYADEFALAHAIALPVRTALGAAMPLAGVGCAIRRDALDRLAAQTGDAPFEPASLTEDYELGLRVAELGLRSCFVRVRDAYGALVAIRAFFPDTIRAAVVQKARWMTGIALAGWDRTGWGGSKRAAELWMRMRDRRAPLAVLTLAAGYLALVAWSASMLGHLLIGDAPPGVTDLLAALLSINAVLLAWRLLVRARATAHEHGWREGVRSVPRAVLGNIIALLAARRAVVRYAGMLAGRAPRWDKTVHRFPDVLPTAG</sequence>
<evidence type="ECO:0000256" key="6">
    <source>
        <dbReference type="ARBA" id="ARBA00023136"/>
    </source>
</evidence>
<feature type="transmembrane region" description="Helical" evidence="7">
    <location>
        <begin position="340"/>
        <end position="363"/>
    </location>
</feature>
<accession>A0A1H7RPK5</accession>
<dbReference type="SUPFAM" id="SSF53448">
    <property type="entry name" value="Nucleotide-diphospho-sugar transferases"/>
    <property type="match status" value="1"/>
</dbReference>
<keyword evidence="4 7" id="KW-0812">Transmembrane</keyword>
<dbReference type="Gene3D" id="3.90.550.10">
    <property type="entry name" value="Spore Coat Polysaccharide Biosynthesis Protein SpsA, Chain A"/>
    <property type="match status" value="1"/>
</dbReference>
<evidence type="ECO:0000256" key="1">
    <source>
        <dbReference type="ARBA" id="ARBA00004141"/>
    </source>
</evidence>
<reference evidence="9" key="1">
    <citation type="submission" date="2016-10" db="EMBL/GenBank/DDBJ databases">
        <authorList>
            <person name="Varghese N."/>
            <person name="Submissions S."/>
        </authorList>
    </citation>
    <scope>NUCLEOTIDE SEQUENCE [LARGE SCALE GENOMIC DNA]</scope>
    <source>
        <strain evidence="9">JS21-1</strain>
    </source>
</reference>